<dbReference type="SUPFAM" id="SSF48403">
    <property type="entry name" value="Ankyrin repeat"/>
    <property type="match status" value="1"/>
</dbReference>
<feature type="repeat" description="ANK" evidence="3">
    <location>
        <begin position="21"/>
        <end position="53"/>
    </location>
</feature>
<dbReference type="InterPro" id="IPR036770">
    <property type="entry name" value="Ankyrin_rpt-contain_sf"/>
</dbReference>
<dbReference type="Pfam" id="PF12796">
    <property type="entry name" value="Ank_2"/>
    <property type="match status" value="1"/>
</dbReference>
<dbReference type="Proteomes" id="UP000694380">
    <property type="component" value="Chromosome 8"/>
</dbReference>
<reference evidence="4" key="2">
    <citation type="submission" date="2025-08" db="UniProtKB">
        <authorList>
            <consortium name="Ensembl"/>
        </authorList>
    </citation>
    <scope>IDENTIFICATION</scope>
</reference>
<dbReference type="PANTHER" id="PTHR24171">
    <property type="entry name" value="ANKYRIN REPEAT DOMAIN-CONTAINING PROTEIN 39-RELATED"/>
    <property type="match status" value="1"/>
</dbReference>
<accession>A0A8C3HQQ8</accession>
<dbReference type="AlphaFoldDB" id="A0A8C3HQQ8"/>
<evidence type="ECO:0000256" key="1">
    <source>
        <dbReference type="ARBA" id="ARBA00022737"/>
    </source>
</evidence>
<dbReference type="PROSITE" id="PS50088">
    <property type="entry name" value="ANK_REPEAT"/>
    <property type="match status" value="2"/>
</dbReference>
<evidence type="ECO:0000256" key="3">
    <source>
        <dbReference type="PROSITE-ProRule" id="PRU00023"/>
    </source>
</evidence>
<evidence type="ECO:0000313" key="5">
    <source>
        <dbReference type="Proteomes" id="UP000694380"/>
    </source>
</evidence>
<evidence type="ECO:0000313" key="4">
    <source>
        <dbReference type="Ensembl" id="ENSCPBP00000022020.1"/>
    </source>
</evidence>
<dbReference type="InterPro" id="IPR002110">
    <property type="entry name" value="Ankyrin_rpt"/>
</dbReference>
<reference evidence="4" key="3">
    <citation type="submission" date="2025-09" db="UniProtKB">
        <authorList>
            <consortium name="Ensembl"/>
        </authorList>
    </citation>
    <scope>IDENTIFICATION</scope>
</reference>
<proteinExistence type="predicted"/>
<keyword evidence="2 3" id="KW-0040">ANK repeat</keyword>
<protein>
    <submittedName>
        <fullName evidence="4">Uncharacterized protein</fullName>
    </submittedName>
</protein>
<dbReference type="GeneTree" id="ENSGT00950000185477"/>
<dbReference type="Ensembl" id="ENSCPBT00000025923.1">
    <property type="protein sequence ID" value="ENSCPBP00000022020.1"/>
    <property type="gene ID" value="ENSCPBG00000015772.1"/>
</dbReference>
<dbReference type="PANTHER" id="PTHR24171:SF9">
    <property type="entry name" value="ANKYRIN REPEAT DOMAIN-CONTAINING PROTEIN 39"/>
    <property type="match status" value="1"/>
</dbReference>
<keyword evidence="1" id="KW-0677">Repeat</keyword>
<reference evidence="4" key="1">
    <citation type="journal article" date="2015" name="Genome Biol. Evol.">
        <title>Physical Mapping and Refinement of the Painted Turtle Genome (Chrysemys picta) Inform Amniote Genome Evolution and Challenge Turtle-Bird Chromosomal Conservation.</title>
        <authorList>
            <person name="Badenhorst D."/>
            <person name="Hillier L.W."/>
            <person name="Literman R."/>
            <person name="Montiel E.E."/>
            <person name="Radhakrishnan S."/>
            <person name="Shen Y."/>
            <person name="Minx P."/>
            <person name="Janes D.E."/>
            <person name="Warren W.C."/>
            <person name="Edwards S.V."/>
            <person name="Valenzuela N."/>
        </authorList>
    </citation>
    <scope>NUCLEOTIDE SEQUENCE [LARGE SCALE GENOMIC DNA]</scope>
</reference>
<keyword evidence="5" id="KW-1185">Reference proteome</keyword>
<dbReference type="SMART" id="SM00248">
    <property type="entry name" value="ANK"/>
    <property type="match status" value="2"/>
</dbReference>
<name>A0A8C3HQQ8_CHRPI</name>
<sequence>MEATGNSQEEILTSRNETAADKPSLLNYAVQNHSLETVRQLLEEGADVNSKVEGGWTPLHSAVRGDQEEIVDLLLEKGADPLYHPDLLPQFCPLQTLPWCTRDGGLP</sequence>
<evidence type="ECO:0000256" key="2">
    <source>
        <dbReference type="ARBA" id="ARBA00023043"/>
    </source>
</evidence>
<feature type="repeat" description="ANK" evidence="3">
    <location>
        <begin position="54"/>
        <end position="80"/>
    </location>
</feature>
<dbReference type="Gene3D" id="1.25.40.20">
    <property type="entry name" value="Ankyrin repeat-containing domain"/>
    <property type="match status" value="1"/>
</dbReference>
<organism evidence="4 5">
    <name type="scientific">Chrysemys picta bellii</name>
    <name type="common">Western painted turtle</name>
    <name type="synonym">Emys bellii</name>
    <dbReference type="NCBI Taxonomy" id="8478"/>
    <lineage>
        <taxon>Eukaryota</taxon>
        <taxon>Metazoa</taxon>
        <taxon>Chordata</taxon>
        <taxon>Craniata</taxon>
        <taxon>Vertebrata</taxon>
        <taxon>Euteleostomi</taxon>
        <taxon>Archelosauria</taxon>
        <taxon>Testudinata</taxon>
        <taxon>Testudines</taxon>
        <taxon>Cryptodira</taxon>
        <taxon>Durocryptodira</taxon>
        <taxon>Testudinoidea</taxon>
        <taxon>Emydidae</taxon>
        <taxon>Chrysemys</taxon>
    </lineage>
</organism>
<dbReference type="PROSITE" id="PS50297">
    <property type="entry name" value="ANK_REP_REGION"/>
    <property type="match status" value="2"/>
</dbReference>